<keyword evidence="16" id="KW-1185">Reference proteome</keyword>
<gene>
    <name evidence="15" type="ORF">HGO97_015705</name>
</gene>
<dbReference type="PANTHER" id="PTHR45528">
    <property type="entry name" value="SENSOR HISTIDINE KINASE CPXA"/>
    <property type="match status" value="1"/>
</dbReference>
<keyword evidence="4" id="KW-1003">Cell membrane</keyword>
<evidence type="ECO:0000256" key="7">
    <source>
        <dbReference type="ARBA" id="ARBA00022741"/>
    </source>
</evidence>
<dbReference type="InterPro" id="IPR003594">
    <property type="entry name" value="HATPase_dom"/>
</dbReference>
<dbReference type="PROSITE" id="PS50885">
    <property type="entry name" value="HAMP"/>
    <property type="match status" value="1"/>
</dbReference>
<evidence type="ECO:0000256" key="4">
    <source>
        <dbReference type="ARBA" id="ARBA00022475"/>
    </source>
</evidence>
<dbReference type="Pfam" id="PF00512">
    <property type="entry name" value="HisKA"/>
    <property type="match status" value="1"/>
</dbReference>
<keyword evidence="8" id="KW-0418">Kinase</keyword>
<dbReference type="InterPro" id="IPR003661">
    <property type="entry name" value="HisK_dim/P_dom"/>
</dbReference>
<feature type="domain" description="Histidine kinase" evidence="13">
    <location>
        <begin position="215"/>
        <end position="429"/>
    </location>
</feature>
<dbReference type="InterPro" id="IPR050398">
    <property type="entry name" value="HssS/ArlS-like"/>
</dbReference>
<evidence type="ECO:0000256" key="8">
    <source>
        <dbReference type="ARBA" id="ARBA00022777"/>
    </source>
</evidence>
<evidence type="ECO:0000256" key="3">
    <source>
        <dbReference type="ARBA" id="ARBA00012438"/>
    </source>
</evidence>
<dbReference type="InterPro" id="IPR005467">
    <property type="entry name" value="His_kinase_dom"/>
</dbReference>
<evidence type="ECO:0000256" key="1">
    <source>
        <dbReference type="ARBA" id="ARBA00000085"/>
    </source>
</evidence>
<sequence>MKIKIKATHILGVIVAIAAFFFIHAEASYLISYLKIVKGESFHTAAYYILNVGNIISILVFIAIVICFSKYVKNGLGSYLILSVLVSIAVVCLLIFLTGKALMVGNVPEKIQNMMTQPEKVLLFSFFVILYMMALIGIFVISFQLMVKRKIKYLEYITAEVKEMEEHGFGKELAVKSEDELSELSQSISRMSVTLKEKIDEQNRQNEERLQLIADISHDLRTPLTSVIGYGELIQEHIFTEPVKCKEYIEVVNRRLADINTMVDQLFEYTKLNQADYQISKKNVDLSGLFYFIDSEYSRIYRNNQLSWKLETEDKPITANIDSEKFMRAMENLLNNAKKYAVKGSEVIMSVKEQDEQVFIFLSNEIEDPERLDEKKLFDRFYKSDEARSETSGTGLGLPIVKKIIELHGGQITVRKAGNRIEFSITIPK</sequence>
<organism evidence="15 16">
    <name type="scientific">Faecalicatena faecalis</name>
    <dbReference type="NCBI Taxonomy" id="2726362"/>
    <lineage>
        <taxon>Bacteria</taxon>
        <taxon>Bacillati</taxon>
        <taxon>Bacillota</taxon>
        <taxon>Clostridia</taxon>
        <taxon>Lachnospirales</taxon>
        <taxon>Lachnospiraceae</taxon>
        <taxon>Faecalicatena</taxon>
    </lineage>
</organism>
<dbReference type="Pfam" id="PF02518">
    <property type="entry name" value="HATPase_c"/>
    <property type="match status" value="1"/>
</dbReference>
<evidence type="ECO:0000256" key="9">
    <source>
        <dbReference type="ARBA" id="ARBA00022840"/>
    </source>
</evidence>
<feature type="domain" description="HAMP" evidence="14">
    <location>
        <begin position="148"/>
        <end position="200"/>
    </location>
</feature>
<reference evidence="15 16" key="1">
    <citation type="submission" date="2021-06" db="EMBL/GenBank/DDBJ databases">
        <title>Faecalicatena sp. nov. isolated from porcine feces.</title>
        <authorList>
            <person name="Oh B.S."/>
            <person name="Lee J.H."/>
        </authorList>
    </citation>
    <scope>NUCLEOTIDE SEQUENCE [LARGE SCALE GENOMIC DNA]</scope>
    <source>
        <strain evidence="15 16">AGMB00832</strain>
    </source>
</reference>
<dbReference type="CDD" id="cd06225">
    <property type="entry name" value="HAMP"/>
    <property type="match status" value="1"/>
</dbReference>
<evidence type="ECO:0000256" key="12">
    <source>
        <dbReference type="SAM" id="Phobius"/>
    </source>
</evidence>
<keyword evidence="12" id="KW-0812">Transmembrane</keyword>
<feature type="transmembrane region" description="Helical" evidence="12">
    <location>
        <begin position="45"/>
        <end position="68"/>
    </location>
</feature>
<name>A0ABS6D727_9FIRM</name>
<feature type="transmembrane region" description="Helical" evidence="12">
    <location>
        <begin position="80"/>
        <end position="102"/>
    </location>
</feature>
<evidence type="ECO:0000256" key="10">
    <source>
        <dbReference type="ARBA" id="ARBA00023012"/>
    </source>
</evidence>
<keyword evidence="6" id="KW-0808">Transferase</keyword>
<evidence type="ECO:0000313" key="16">
    <source>
        <dbReference type="Proteomes" id="UP000723714"/>
    </source>
</evidence>
<keyword evidence="7" id="KW-0547">Nucleotide-binding</keyword>
<dbReference type="Proteomes" id="UP000723714">
    <property type="component" value="Unassembled WGS sequence"/>
</dbReference>
<evidence type="ECO:0000256" key="11">
    <source>
        <dbReference type="ARBA" id="ARBA00023136"/>
    </source>
</evidence>
<dbReference type="SMART" id="SM00388">
    <property type="entry name" value="HisKA"/>
    <property type="match status" value="1"/>
</dbReference>
<evidence type="ECO:0000259" key="14">
    <source>
        <dbReference type="PROSITE" id="PS50885"/>
    </source>
</evidence>
<keyword evidence="5" id="KW-0597">Phosphoprotein</keyword>
<keyword evidence="10" id="KW-0902">Two-component regulatory system</keyword>
<evidence type="ECO:0000256" key="2">
    <source>
        <dbReference type="ARBA" id="ARBA00004651"/>
    </source>
</evidence>
<evidence type="ECO:0000259" key="13">
    <source>
        <dbReference type="PROSITE" id="PS50109"/>
    </source>
</evidence>
<dbReference type="EMBL" id="JABACJ020000016">
    <property type="protein sequence ID" value="MBU3877251.1"/>
    <property type="molecule type" value="Genomic_DNA"/>
</dbReference>
<dbReference type="PROSITE" id="PS50109">
    <property type="entry name" value="HIS_KIN"/>
    <property type="match status" value="1"/>
</dbReference>
<keyword evidence="9" id="KW-0067">ATP-binding</keyword>
<keyword evidence="12" id="KW-1133">Transmembrane helix</keyword>
<comment type="subcellular location">
    <subcellularLocation>
        <location evidence="2">Cell membrane</location>
        <topology evidence="2">Multi-pass membrane protein</topology>
    </subcellularLocation>
</comment>
<feature type="transmembrane region" description="Helical" evidence="12">
    <location>
        <begin position="122"/>
        <end position="143"/>
    </location>
</feature>
<protein>
    <recommendedName>
        <fullName evidence="3">histidine kinase</fullName>
        <ecNumber evidence="3">2.7.13.3</ecNumber>
    </recommendedName>
</protein>
<dbReference type="PANTHER" id="PTHR45528:SF1">
    <property type="entry name" value="SENSOR HISTIDINE KINASE CPXA"/>
    <property type="match status" value="1"/>
</dbReference>
<dbReference type="InterPro" id="IPR003660">
    <property type="entry name" value="HAMP_dom"/>
</dbReference>
<dbReference type="RefSeq" id="WP_216243590.1">
    <property type="nucleotide sequence ID" value="NZ_JABACJ020000016.1"/>
</dbReference>
<comment type="catalytic activity">
    <reaction evidence="1">
        <text>ATP + protein L-histidine = ADP + protein N-phospho-L-histidine.</text>
        <dbReference type="EC" id="2.7.13.3"/>
    </reaction>
</comment>
<dbReference type="EC" id="2.7.13.3" evidence="3"/>
<comment type="caution">
    <text evidence="15">The sequence shown here is derived from an EMBL/GenBank/DDBJ whole genome shotgun (WGS) entry which is preliminary data.</text>
</comment>
<keyword evidence="11 12" id="KW-0472">Membrane</keyword>
<evidence type="ECO:0000256" key="5">
    <source>
        <dbReference type="ARBA" id="ARBA00022553"/>
    </source>
</evidence>
<feature type="transmembrane region" description="Helical" evidence="12">
    <location>
        <begin position="7"/>
        <end position="25"/>
    </location>
</feature>
<dbReference type="SMART" id="SM00387">
    <property type="entry name" value="HATPase_c"/>
    <property type="match status" value="1"/>
</dbReference>
<evidence type="ECO:0000256" key="6">
    <source>
        <dbReference type="ARBA" id="ARBA00022679"/>
    </source>
</evidence>
<dbReference type="CDD" id="cd00082">
    <property type="entry name" value="HisKA"/>
    <property type="match status" value="1"/>
</dbReference>
<accession>A0ABS6D727</accession>
<evidence type="ECO:0000313" key="15">
    <source>
        <dbReference type="EMBL" id="MBU3877251.1"/>
    </source>
</evidence>
<proteinExistence type="predicted"/>